<gene>
    <name evidence="2" type="ORF">JK363_31085</name>
</gene>
<protein>
    <submittedName>
        <fullName evidence="2">Alpha/beta fold hydrolase</fullName>
    </submittedName>
</protein>
<dbReference type="InterPro" id="IPR029058">
    <property type="entry name" value="AB_hydrolase_fold"/>
</dbReference>
<keyword evidence="3" id="KW-1185">Reference proteome</keyword>
<dbReference type="Gene3D" id="3.40.50.1820">
    <property type="entry name" value="alpha/beta hydrolase"/>
    <property type="match status" value="1"/>
</dbReference>
<proteinExistence type="predicted"/>
<name>A0ABS1NLQ5_9ACTN</name>
<sequence length="320" mass="34887">MGSFTVGGRQVRVSGQPTYVVALSENLPEYIVDPNGTYCVEHAYVQYYIPAEERHLPVILVHGGGMTGSCWESTPDGRDGWAAHFLRDGHPVYVIDTSERGRAGWWPLPGMAYEQRPLLRSAEEAWDVFRVGPSGGYDALQPYPGCLFPLGHFDQACCQIVPRWTTTTDPAVEALEALIAKTGRCAVIAHSHGGGIAARAVARDPELVAALVLLEPNGLPVPLGAEEVGATPRLIVAGDFIQQSPLYAKLSPSWPEYLERVTSAGTRADYFDLPAMGHPGNSHMLMMDRNSDFVADLIQQWMDHMATGDGTGFLRNRRAS</sequence>
<dbReference type="SUPFAM" id="SSF53474">
    <property type="entry name" value="alpha/beta-Hydrolases"/>
    <property type="match status" value="1"/>
</dbReference>
<dbReference type="InterPro" id="IPR000073">
    <property type="entry name" value="AB_hydrolase_1"/>
</dbReference>
<keyword evidence="2" id="KW-0378">Hydrolase</keyword>
<evidence type="ECO:0000313" key="2">
    <source>
        <dbReference type="EMBL" id="MBL1101030.1"/>
    </source>
</evidence>
<organism evidence="2 3">
    <name type="scientific">Streptomyces coffeae</name>
    <dbReference type="NCBI Taxonomy" id="621382"/>
    <lineage>
        <taxon>Bacteria</taxon>
        <taxon>Bacillati</taxon>
        <taxon>Actinomycetota</taxon>
        <taxon>Actinomycetes</taxon>
        <taxon>Kitasatosporales</taxon>
        <taxon>Streptomycetaceae</taxon>
        <taxon>Streptomyces</taxon>
    </lineage>
</organism>
<dbReference type="Pfam" id="PF00561">
    <property type="entry name" value="Abhydrolase_1"/>
    <property type="match status" value="1"/>
</dbReference>
<reference evidence="2 3" key="1">
    <citation type="submission" date="2021-01" db="EMBL/GenBank/DDBJ databases">
        <title>WGS of actinomycetes isolated from Thailand.</title>
        <authorList>
            <person name="Thawai C."/>
        </authorList>
    </citation>
    <scope>NUCLEOTIDE SEQUENCE [LARGE SCALE GENOMIC DNA]</scope>
    <source>
        <strain evidence="2 3">CA1R205</strain>
    </source>
</reference>
<comment type="caution">
    <text evidence="2">The sequence shown here is derived from an EMBL/GenBank/DDBJ whole genome shotgun (WGS) entry which is preliminary data.</text>
</comment>
<evidence type="ECO:0000259" key="1">
    <source>
        <dbReference type="Pfam" id="PF00561"/>
    </source>
</evidence>
<dbReference type="GO" id="GO:0016787">
    <property type="term" value="F:hydrolase activity"/>
    <property type="evidence" value="ECO:0007669"/>
    <property type="project" value="UniProtKB-KW"/>
</dbReference>
<dbReference type="InterPro" id="IPR050228">
    <property type="entry name" value="Carboxylesterase_BioH"/>
</dbReference>
<feature type="domain" description="AB hydrolase-1" evidence="1">
    <location>
        <begin position="57"/>
        <end position="220"/>
    </location>
</feature>
<accession>A0ABS1NLQ5</accession>
<dbReference type="PANTHER" id="PTHR43194:SF2">
    <property type="entry name" value="PEROXISOMAL MEMBRANE PROTEIN LPX1"/>
    <property type="match status" value="1"/>
</dbReference>
<dbReference type="Proteomes" id="UP000634229">
    <property type="component" value="Unassembled WGS sequence"/>
</dbReference>
<dbReference type="RefSeq" id="WP_201880247.1">
    <property type="nucleotide sequence ID" value="NZ_JAERRF010000024.1"/>
</dbReference>
<dbReference type="PANTHER" id="PTHR43194">
    <property type="entry name" value="HYDROLASE ALPHA/BETA FOLD FAMILY"/>
    <property type="match status" value="1"/>
</dbReference>
<dbReference type="EMBL" id="JAERRF010000024">
    <property type="protein sequence ID" value="MBL1101030.1"/>
    <property type="molecule type" value="Genomic_DNA"/>
</dbReference>
<evidence type="ECO:0000313" key="3">
    <source>
        <dbReference type="Proteomes" id="UP000634229"/>
    </source>
</evidence>